<protein>
    <submittedName>
        <fullName evidence="1">Uncharacterized protein</fullName>
    </submittedName>
</protein>
<dbReference type="Proteomes" id="UP000070578">
    <property type="component" value="Unassembled WGS sequence"/>
</dbReference>
<proteinExistence type="predicted"/>
<dbReference type="EMBL" id="LSLI01000093">
    <property type="protein sequence ID" value="KXS31176.1"/>
    <property type="molecule type" value="Genomic_DNA"/>
</dbReference>
<comment type="caution">
    <text evidence="1">The sequence shown here is derived from an EMBL/GenBank/DDBJ whole genome shotgun (WGS) entry which is preliminary data.</text>
</comment>
<evidence type="ECO:0000313" key="1">
    <source>
        <dbReference type="EMBL" id="KXS31176.1"/>
    </source>
</evidence>
<gene>
    <name evidence="1" type="ORF">AWT59_2691</name>
</gene>
<accession>A0A139BQA2</accession>
<dbReference type="AlphaFoldDB" id="A0A139BQA2"/>
<reference evidence="1 2" key="1">
    <citation type="submission" date="2016-02" db="EMBL/GenBank/DDBJ databases">
        <authorList>
            <person name="Wen L."/>
            <person name="He K."/>
            <person name="Yang H."/>
        </authorList>
    </citation>
    <scope>NUCLEOTIDE SEQUENCE [LARGE SCALE GENOMIC DNA]</scope>
    <source>
        <strain evidence="1">ShG14-8</strain>
    </source>
</reference>
<evidence type="ECO:0000313" key="2">
    <source>
        <dbReference type="Proteomes" id="UP000070578"/>
    </source>
</evidence>
<sequence length="66" mass="7399">MSNGLLSSALAKRTVAMSKRSENDMRNCSGQYVDELYVLDERYALDWTSVTFLGLHRALSRTGVTL</sequence>
<name>A0A139BQA2_9PROT</name>
<reference evidence="1 2" key="2">
    <citation type="submission" date="2016-03" db="EMBL/GenBank/DDBJ databases">
        <title>New uncultured bacterium of the family Gallionellaceae from acid mine drainage: description and reconstruction of genome based on metagenomic analysis of microbial community.</title>
        <authorList>
            <person name="Kadnikov V."/>
            <person name="Ivasenko D."/>
            <person name="Beletsky A."/>
            <person name="Mardanov A."/>
            <person name="Danilova E."/>
            <person name="Pimenov N."/>
            <person name="Karnachuk O."/>
            <person name="Ravin N."/>
        </authorList>
    </citation>
    <scope>NUCLEOTIDE SEQUENCE [LARGE SCALE GENOMIC DNA]</scope>
    <source>
        <strain evidence="1">ShG14-8</strain>
    </source>
</reference>
<organism evidence="1 2">
    <name type="scientific">Candidatus Gallionella acididurans</name>
    <dbReference type="NCBI Taxonomy" id="1796491"/>
    <lineage>
        <taxon>Bacteria</taxon>
        <taxon>Pseudomonadati</taxon>
        <taxon>Pseudomonadota</taxon>
        <taxon>Betaproteobacteria</taxon>
        <taxon>Nitrosomonadales</taxon>
        <taxon>Gallionellaceae</taxon>
        <taxon>Gallionella</taxon>
    </lineage>
</organism>